<evidence type="ECO:0000256" key="6">
    <source>
        <dbReference type="ARBA" id="ARBA00022741"/>
    </source>
</evidence>
<dbReference type="NCBIfam" id="NF000840">
    <property type="entry name" value="PRK00071.1-3"/>
    <property type="match status" value="1"/>
</dbReference>
<protein>
    <recommendedName>
        <fullName evidence="10">Probable nicotinate-nucleotide adenylyltransferase</fullName>
        <ecNumber evidence="10">2.7.7.18</ecNumber>
    </recommendedName>
    <alternativeName>
        <fullName evidence="10">Deamido-NAD(+) diphosphorylase</fullName>
    </alternativeName>
    <alternativeName>
        <fullName evidence="10">Deamido-NAD(+) pyrophosphorylase</fullName>
    </alternativeName>
    <alternativeName>
        <fullName evidence="10">Nicotinate mononucleotide adenylyltransferase</fullName>
        <shortName evidence="10">NaMN adenylyltransferase</shortName>
    </alternativeName>
</protein>
<dbReference type="OrthoDB" id="5295945at2"/>
<evidence type="ECO:0000259" key="11">
    <source>
        <dbReference type="Pfam" id="PF01467"/>
    </source>
</evidence>
<dbReference type="PANTHER" id="PTHR39321:SF3">
    <property type="entry name" value="PHOSPHOPANTETHEINE ADENYLYLTRANSFERASE"/>
    <property type="match status" value="1"/>
</dbReference>
<evidence type="ECO:0000256" key="2">
    <source>
        <dbReference type="ARBA" id="ARBA00005019"/>
    </source>
</evidence>
<dbReference type="Pfam" id="PF01467">
    <property type="entry name" value="CTP_transf_like"/>
    <property type="match status" value="1"/>
</dbReference>
<evidence type="ECO:0000256" key="4">
    <source>
        <dbReference type="ARBA" id="ARBA00022679"/>
    </source>
</evidence>
<sequence length="187" mass="21875">MKIGIFGGTFDPVHNGHVNAFAESYIGLNLDKIIIIPTFISPLKTDARTNDTHRLKMLKTAVEDYDFVTIDTYELDQHHVTYTFDTLTYLKEKYPEDDLYFIIGTDHFLAFDQWSRSDELHELATFVVLDRDDKLYEVTAPFIKLSTNIVEVSSSLIRQRLKSNTEVRHLMHENVYGYIKEQRLYET</sequence>
<dbReference type="EC" id="2.7.7.18" evidence="10"/>
<dbReference type="GO" id="GO:0004515">
    <property type="term" value="F:nicotinate-nucleotide adenylyltransferase activity"/>
    <property type="evidence" value="ECO:0007669"/>
    <property type="project" value="UniProtKB-UniRule"/>
</dbReference>
<keyword evidence="4 10" id="KW-0808">Transferase</keyword>
<keyword evidence="6 10" id="KW-0547">Nucleotide-binding</keyword>
<gene>
    <name evidence="10" type="primary">nadD</name>
    <name evidence="12" type="ORF">SAMN05216187_10117</name>
</gene>
<dbReference type="RefSeq" id="WP_092594445.1">
    <property type="nucleotide sequence ID" value="NZ_FNFI01000001.1"/>
</dbReference>
<keyword evidence="5 10" id="KW-0548">Nucleotidyltransferase</keyword>
<dbReference type="Gene3D" id="3.40.50.620">
    <property type="entry name" value="HUPs"/>
    <property type="match status" value="1"/>
</dbReference>
<evidence type="ECO:0000256" key="9">
    <source>
        <dbReference type="ARBA" id="ARBA00048721"/>
    </source>
</evidence>
<comment type="function">
    <text evidence="1 10">Catalyzes the reversible adenylation of nicotinate mononucleotide (NaMN) to nicotinic acid adenine dinucleotide (NaAD).</text>
</comment>
<reference evidence="13" key="1">
    <citation type="submission" date="2016-10" db="EMBL/GenBank/DDBJ databases">
        <authorList>
            <person name="Varghese N."/>
            <person name="Submissions S."/>
        </authorList>
    </citation>
    <scope>NUCLEOTIDE SEQUENCE [LARGE SCALE GENOMIC DNA]</scope>
    <source>
        <strain evidence="13">CGMCC 1.8911</strain>
    </source>
</reference>
<evidence type="ECO:0000256" key="5">
    <source>
        <dbReference type="ARBA" id="ARBA00022695"/>
    </source>
</evidence>
<name>A0A1G8UJM5_9STAP</name>
<dbReference type="InterPro" id="IPR004821">
    <property type="entry name" value="Cyt_trans-like"/>
</dbReference>
<keyword evidence="8 10" id="KW-0520">NAD</keyword>
<dbReference type="InterPro" id="IPR005248">
    <property type="entry name" value="NadD/NMNAT"/>
</dbReference>
<dbReference type="CDD" id="cd02165">
    <property type="entry name" value="NMNAT"/>
    <property type="match status" value="1"/>
</dbReference>
<evidence type="ECO:0000256" key="8">
    <source>
        <dbReference type="ARBA" id="ARBA00023027"/>
    </source>
</evidence>
<dbReference type="EMBL" id="FNFI01000001">
    <property type="protein sequence ID" value="SDJ53794.1"/>
    <property type="molecule type" value="Genomic_DNA"/>
</dbReference>
<dbReference type="InterPro" id="IPR014729">
    <property type="entry name" value="Rossmann-like_a/b/a_fold"/>
</dbReference>
<accession>A0A1G8UJM5</accession>
<evidence type="ECO:0000256" key="3">
    <source>
        <dbReference type="ARBA" id="ARBA00022642"/>
    </source>
</evidence>
<dbReference type="AlphaFoldDB" id="A0A1G8UJM5"/>
<dbReference type="HAMAP" id="MF_00244">
    <property type="entry name" value="NaMN_adenylyltr"/>
    <property type="match status" value="1"/>
</dbReference>
<proteinExistence type="inferred from homology"/>
<evidence type="ECO:0000256" key="1">
    <source>
        <dbReference type="ARBA" id="ARBA00002324"/>
    </source>
</evidence>
<dbReference type="UniPathway" id="UPA00253">
    <property type="reaction ID" value="UER00332"/>
</dbReference>
<dbReference type="Proteomes" id="UP000242700">
    <property type="component" value="Unassembled WGS sequence"/>
</dbReference>
<comment type="catalytic activity">
    <reaction evidence="9 10">
        <text>nicotinate beta-D-ribonucleotide + ATP + H(+) = deamido-NAD(+) + diphosphate</text>
        <dbReference type="Rhea" id="RHEA:22860"/>
        <dbReference type="ChEBI" id="CHEBI:15378"/>
        <dbReference type="ChEBI" id="CHEBI:30616"/>
        <dbReference type="ChEBI" id="CHEBI:33019"/>
        <dbReference type="ChEBI" id="CHEBI:57502"/>
        <dbReference type="ChEBI" id="CHEBI:58437"/>
        <dbReference type="EC" id="2.7.7.18"/>
    </reaction>
</comment>
<keyword evidence="3 10" id="KW-0662">Pyridine nucleotide biosynthesis</keyword>
<comment type="similarity">
    <text evidence="10">Belongs to the NadD family.</text>
</comment>
<dbReference type="GO" id="GO:0009435">
    <property type="term" value="P:NAD+ biosynthetic process"/>
    <property type="evidence" value="ECO:0007669"/>
    <property type="project" value="UniProtKB-UniRule"/>
</dbReference>
<comment type="pathway">
    <text evidence="2 10">Cofactor biosynthesis; NAD(+) biosynthesis; deamido-NAD(+) from nicotinate D-ribonucleotide: step 1/1.</text>
</comment>
<dbReference type="SUPFAM" id="SSF52374">
    <property type="entry name" value="Nucleotidylyl transferase"/>
    <property type="match status" value="1"/>
</dbReference>
<evidence type="ECO:0000313" key="13">
    <source>
        <dbReference type="Proteomes" id="UP000242700"/>
    </source>
</evidence>
<feature type="domain" description="Cytidyltransferase-like" evidence="11">
    <location>
        <begin position="5"/>
        <end position="160"/>
    </location>
</feature>
<keyword evidence="7 10" id="KW-0067">ATP-binding</keyword>
<dbReference type="NCBIfam" id="TIGR00482">
    <property type="entry name" value="nicotinate (nicotinamide) nucleotide adenylyltransferase"/>
    <property type="match status" value="1"/>
</dbReference>
<dbReference type="GO" id="GO:0005524">
    <property type="term" value="F:ATP binding"/>
    <property type="evidence" value="ECO:0007669"/>
    <property type="project" value="UniProtKB-KW"/>
</dbReference>
<dbReference type="PANTHER" id="PTHR39321">
    <property type="entry name" value="NICOTINATE-NUCLEOTIDE ADENYLYLTRANSFERASE-RELATED"/>
    <property type="match status" value="1"/>
</dbReference>
<evidence type="ECO:0000256" key="7">
    <source>
        <dbReference type="ARBA" id="ARBA00022840"/>
    </source>
</evidence>
<dbReference type="STRING" id="586411.SAMN05216187_10117"/>
<evidence type="ECO:0000256" key="10">
    <source>
        <dbReference type="HAMAP-Rule" id="MF_00244"/>
    </source>
</evidence>
<dbReference type="NCBIfam" id="TIGR00125">
    <property type="entry name" value="cyt_tran_rel"/>
    <property type="match status" value="1"/>
</dbReference>
<organism evidence="12 13">
    <name type="scientific">Jeotgalicoccus aerolatus</name>
    <dbReference type="NCBI Taxonomy" id="709510"/>
    <lineage>
        <taxon>Bacteria</taxon>
        <taxon>Bacillati</taxon>
        <taxon>Bacillota</taxon>
        <taxon>Bacilli</taxon>
        <taxon>Bacillales</taxon>
        <taxon>Staphylococcaceae</taxon>
        <taxon>Jeotgalicoccus</taxon>
    </lineage>
</organism>
<evidence type="ECO:0000313" key="12">
    <source>
        <dbReference type="EMBL" id="SDJ53794.1"/>
    </source>
</evidence>